<organism evidence="3 4">
    <name type="scientific">Rahnella victoriana</name>
    <dbReference type="NCBI Taxonomy" id="1510570"/>
    <lineage>
        <taxon>Bacteria</taxon>
        <taxon>Pseudomonadati</taxon>
        <taxon>Pseudomonadota</taxon>
        <taxon>Gammaproteobacteria</taxon>
        <taxon>Enterobacterales</taxon>
        <taxon>Yersiniaceae</taxon>
        <taxon>Rahnella</taxon>
    </lineage>
</organism>
<evidence type="ECO:0000256" key="1">
    <source>
        <dbReference type="SAM" id="SignalP"/>
    </source>
</evidence>
<evidence type="ECO:0000313" key="3">
    <source>
        <dbReference type="EMBL" id="MBF7955845.1"/>
    </source>
</evidence>
<feature type="signal peptide" evidence="1">
    <location>
        <begin position="1"/>
        <end position="22"/>
    </location>
</feature>
<feature type="domain" description="Tli3-like" evidence="2">
    <location>
        <begin position="26"/>
        <end position="132"/>
    </location>
</feature>
<sequence length="249" mass="28348">MKLFQNLFILSGLLVMTACDTAATVPPTQIVYRFDDHRYLELEGNHCEGALWYVDITRNIRTEVVHRDNPIFRISFFKFVHPSEKYIAIPWDDLSGFLISKDYGRTWEGSRFAPGTGAVQYGADGPQREEIESITVVNDQGYVLTKQGDLYMSSKPFEDPRLEPGGSGIDYTFTNSRGQSQTNHIRPGYGGGKWGENYVSWNSLQGTPPRTIFAYRTNFQNIPNKVPEVKNYTGWDRMRCDPDLGLPVK</sequence>
<dbReference type="PROSITE" id="PS51257">
    <property type="entry name" value="PROKAR_LIPOPROTEIN"/>
    <property type="match status" value="1"/>
</dbReference>
<reference evidence="3 4" key="1">
    <citation type="submission" date="2020-11" db="EMBL/GenBank/DDBJ databases">
        <title>Taxonomic investigation of Rahnella spp.</title>
        <authorList>
            <person name="Lee S.D."/>
        </authorList>
    </citation>
    <scope>NUCLEOTIDE SEQUENCE [LARGE SCALE GENOMIC DNA]</scope>
    <source>
        <strain evidence="3 4">SAP-10</strain>
    </source>
</reference>
<evidence type="ECO:0000313" key="4">
    <source>
        <dbReference type="Proteomes" id="UP000600307"/>
    </source>
</evidence>
<gene>
    <name evidence="3" type="ORF">IV431_09805</name>
</gene>
<keyword evidence="1" id="KW-0732">Signal</keyword>
<dbReference type="RefSeq" id="WP_195817174.1">
    <property type="nucleotide sequence ID" value="NZ_JADOBH010000002.1"/>
</dbReference>
<name>A0ABS0DQE1_9GAMM</name>
<dbReference type="Proteomes" id="UP000600307">
    <property type="component" value="Unassembled WGS sequence"/>
</dbReference>
<evidence type="ECO:0000259" key="2">
    <source>
        <dbReference type="Pfam" id="PF24316"/>
    </source>
</evidence>
<comment type="caution">
    <text evidence="3">The sequence shown here is derived from an EMBL/GenBank/DDBJ whole genome shotgun (WGS) entry which is preliminary data.</text>
</comment>
<accession>A0ABS0DQE1</accession>
<protein>
    <recommendedName>
        <fullName evidence="2">Tli3-like domain-containing protein</fullName>
    </recommendedName>
</protein>
<keyword evidence="4" id="KW-1185">Reference proteome</keyword>
<feature type="chain" id="PRO_5045557546" description="Tli3-like domain-containing protein" evidence="1">
    <location>
        <begin position="23"/>
        <end position="249"/>
    </location>
</feature>
<dbReference type="EMBL" id="JADOBH010000002">
    <property type="protein sequence ID" value="MBF7955845.1"/>
    <property type="molecule type" value="Genomic_DNA"/>
</dbReference>
<dbReference type="InterPro" id="IPR057562">
    <property type="entry name" value="Tli3-like_dom"/>
</dbReference>
<proteinExistence type="predicted"/>
<dbReference type="Pfam" id="PF24316">
    <property type="entry name" value="Tli3"/>
    <property type="match status" value="1"/>
</dbReference>